<dbReference type="VEuPathDB" id="MicrosporidiaDB:CWI37_2063p0010"/>
<accession>A0A4Q9KSY3</accession>
<evidence type="ECO:0000313" key="8">
    <source>
        <dbReference type="EMBL" id="TBT97806.1"/>
    </source>
</evidence>
<dbReference type="InterPro" id="IPR023408">
    <property type="entry name" value="MscS_beta-dom_sf"/>
</dbReference>
<feature type="transmembrane region" description="Helical" evidence="6">
    <location>
        <begin position="390"/>
        <end position="412"/>
    </location>
</feature>
<dbReference type="Proteomes" id="UP000292362">
    <property type="component" value="Unassembled WGS sequence"/>
</dbReference>
<dbReference type="GO" id="GO:0006820">
    <property type="term" value="P:monoatomic anion transport"/>
    <property type="evidence" value="ECO:0007669"/>
    <property type="project" value="TreeGrafter"/>
</dbReference>
<dbReference type="Pfam" id="PF00924">
    <property type="entry name" value="MS_channel_2nd"/>
    <property type="match status" value="1"/>
</dbReference>
<dbReference type="SUPFAM" id="SSF50182">
    <property type="entry name" value="Sm-like ribonucleoproteins"/>
    <property type="match status" value="1"/>
</dbReference>
<dbReference type="InterPro" id="IPR016688">
    <property type="entry name" value="MscS-like_plants/fungi"/>
</dbReference>
<dbReference type="InterPro" id="IPR010920">
    <property type="entry name" value="LSM_dom_sf"/>
</dbReference>
<protein>
    <submittedName>
        <fullName evidence="8">Mechanosensitive ion channel protein</fullName>
    </submittedName>
</protein>
<evidence type="ECO:0000256" key="3">
    <source>
        <dbReference type="ARBA" id="ARBA00022692"/>
    </source>
</evidence>
<comment type="similarity">
    <text evidence="2">Belongs to the MscS (TC 1.A.23) family.</text>
</comment>
<sequence length="651" mass="75880">MTTNPFDMETPPHLHTVEERNQAPFNMSFCDNEVSSDASSEKKIFPIHEPFLTKTKEFLLNLNSIKYLKILILAVIFLIGFFFSGNRKVSIKTDSPSENLKLSTVLFFLFKTTISHVFISFVISTTSLYLLQKIDNSTTIFYTHEISNHISLLIILISINAYFFISDKNFYLENKYGIDINLRDMISISIISVILFTTKRIVVKSISHNFNYSNFIDRIKRVLLFEYFINLIENSVKKPKNRLNNSRRSSFLKNLSFLIFKKVHFSSKLLFESKAIEDNIYIKRAILKDFQSTRAPKFFMSDGDKLDSKAKTYASKRENKINICLEQRNHLSINDLSKYFKDKKHYDRFLQIIQLPGETKIKNISLKPILETLYKERYILRKSLFQMSAALGRVNMVLNALIIIFTFAMVFVKTSGKTETVISVLSAMFGTGFVFQSSVKNAIDSLIFLFCIHPFDIGDRVIIELDKILENLVVTELNVFSTVFHRWDGTLIYVPNSVLCEKSISNIRRSGVIAETHLVTISYDTPEHKIKNFKSIIRNFLRLNQDNYNEYFMLNFDTLENTNKLNLKVYMQYKSNYQNYEVYLTRRSKFIALIVNALRYLKIEYKLPRQPVLLENIDNLNNVQIDRRLIKDIRNADGNATDLVNNEPSNE</sequence>
<evidence type="ECO:0000256" key="6">
    <source>
        <dbReference type="SAM" id="Phobius"/>
    </source>
</evidence>
<feature type="transmembrane region" description="Helical" evidence="6">
    <location>
        <begin position="185"/>
        <end position="203"/>
    </location>
</feature>
<gene>
    <name evidence="8" type="ORF">CWI37_2063p0010</name>
</gene>
<comment type="caution">
    <text evidence="8">The sequence shown here is derived from an EMBL/GenBank/DDBJ whole genome shotgun (WGS) entry which is preliminary data.</text>
</comment>
<feature type="domain" description="Mechanosensitive ion channel MscS" evidence="7">
    <location>
        <begin position="438"/>
        <end position="509"/>
    </location>
</feature>
<comment type="subcellular location">
    <subcellularLocation>
        <location evidence="1">Membrane</location>
        <topology evidence="1">Multi-pass membrane protein</topology>
    </subcellularLocation>
</comment>
<dbReference type="GO" id="GO:0005886">
    <property type="term" value="C:plasma membrane"/>
    <property type="evidence" value="ECO:0007669"/>
    <property type="project" value="TreeGrafter"/>
</dbReference>
<keyword evidence="4 6" id="KW-1133">Transmembrane helix</keyword>
<feature type="transmembrane region" description="Helical" evidence="6">
    <location>
        <begin position="146"/>
        <end position="165"/>
    </location>
</feature>
<dbReference type="PANTHER" id="PTHR31618:SF1">
    <property type="entry name" value="EF-HAND DOMAIN-CONTAINING PROTEIN"/>
    <property type="match status" value="1"/>
</dbReference>
<evidence type="ECO:0000256" key="1">
    <source>
        <dbReference type="ARBA" id="ARBA00004141"/>
    </source>
</evidence>
<evidence type="ECO:0000256" key="2">
    <source>
        <dbReference type="ARBA" id="ARBA00008017"/>
    </source>
</evidence>
<evidence type="ECO:0000256" key="4">
    <source>
        <dbReference type="ARBA" id="ARBA00022989"/>
    </source>
</evidence>
<dbReference type="EMBL" id="PITJ01002063">
    <property type="protein sequence ID" value="TBT97806.1"/>
    <property type="molecule type" value="Genomic_DNA"/>
</dbReference>
<keyword evidence="3 6" id="KW-0812">Transmembrane</keyword>
<dbReference type="AlphaFoldDB" id="A0A4Q9KSY3"/>
<evidence type="ECO:0000259" key="7">
    <source>
        <dbReference type="Pfam" id="PF00924"/>
    </source>
</evidence>
<proteinExistence type="inferred from homology"/>
<dbReference type="PANTHER" id="PTHR31618">
    <property type="entry name" value="MECHANOSENSITIVE ION CHANNEL PROTEIN 5"/>
    <property type="match status" value="1"/>
</dbReference>
<evidence type="ECO:0000313" key="9">
    <source>
        <dbReference type="Proteomes" id="UP000292362"/>
    </source>
</evidence>
<keyword evidence="5 6" id="KW-0472">Membrane</keyword>
<reference evidence="8 9" key="1">
    <citation type="submission" date="2017-12" db="EMBL/GenBank/DDBJ databases">
        <authorList>
            <person name="Pombert J.-F."/>
            <person name="Haag K.L."/>
            <person name="Ebert D."/>
        </authorList>
    </citation>
    <scope>NUCLEOTIDE SEQUENCE [LARGE SCALE GENOMIC DNA]</scope>
    <source>
        <strain evidence="8">FI-OER-3-3</strain>
    </source>
</reference>
<dbReference type="InterPro" id="IPR006685">
    <property type="entry name" value="MscS_channel_2nd"/>
</dbReference>
<dbReference type="GO" id="GO:0008381">
    <property type="term" value="F:mechanosensitive monoatomic ion channel activity"/>
    <property type="evidence" value="ECO:0007669"/>
    <property type="project" value="TreeGrafter"/>
</dbReference>
<evidence type="ECO:0000256" key="5">
    <source>
        <dbReference type="ARBA" id="ARBA00023136"/>
    </source>
</evidence>
<name>A0A4Q9KSY3_9MICR</name>
<organism evidence="8 9">
    <name type="scientific">Hamiltosporidium tvaerminnensis</name>
    <dbReference type="NCBI Taxonomy" id="1176355"/>
    <lineage>
        <taxon>Eukaryota</taxon>
        <taxon>Fungi</taxon>
        <taxon>Fungi incertae sedis</taxon>
        <taxon>Microsporidia</taxon>
        <taxon>Dubosqiidae</taxon>
        <taxon>Hamiltosporidium</taxon>
    </lineage>
</organism>
<feature type="transmembrane region" description="Helical" evidence="6">
    <location>
        <begin position="67"/>
        <end position="85"/>
    </location>
</feature>
<feature type="transmembrane region" description="Helical" evidence="6">
    <location>
        <begin position="105"/>
        <end position="131"/>
    </location>
</feature>
<dbReference type="Gene3D" id="2.30.30.60">
    <property type="match status" value="1"/>
</dbReference>